<dbReference type="EMBL" id="CP002339">
    <property type="protein sequence ID" value="AEF01784.1"/>
    <property type="molecule type" value="Genomic_DNA"/>
</dbReference>
<dbReference type="eggNOG" id="COG0612">
    <property type="taxonomic scope" value="Bacteria"/>
</dbReference>
<feature type="domain" description="Peptidase M16 N-terminal" evidence="2">
    <location>
        <begin position="73"/>
        <end position="168"/>
    </location>
</feature>
<name>F5ZA93_ALTNA</name>
<evidence type="ECO:0000259" key="2">
    <source>
        <dbReference type="Pfam" id="PF00675"/>
    </source>
</evidence>
<feature type="compositionally biased region" description="Low complexity" evidence="1">
    <location>
        <begin position="16"/>
        <end position="25"/>
    </location>
</feature>
<protein>
    <submittedName>
        <fullName evidence="3">Peptidase M16 domain-containing protein</fullName>
    </submittedName>
</protein>
<evidence type="ECO:0000313" key="4">
    <source>
        <dbReference type="Proteomes" id="UP000000683"/>
    </source>
</evidence>
<dbReference type="GO" id="GO:0046872">
    <property type="term" value="F:metal ion binding"/>
    <property type="evidence" value="ECO:0007669"/>
    <property type="project" value="InterPro"/>
</dbReference>
<dbReference type="InterPro" id="IPR011249">
    <property type="entry name" value="Metalloenz_LuxS/M16"/>
</dbReference>
<reference evidence="3 4" key="1">
    <citation type="journal article" date="2011" name="J. Bacteriol.">
        <title>Complete genome sequence of the polycyclic aromatic hydrocarbon-degrading bacterium Alteromonas sp. strain SN2.</title>
        <authorList>
            <person name="Jin H.M."/>
            <person name="Jeong H."/>
            <person name="Moon E.J."/>
            <person name="Math R.K."/>
            <person name="Lee K."/>
            <person name="Kim H.J."/>
            <person name="Jeon C.O."/>
            <person name="Oh T.K."/>
            <person name="Kim J.F."/>
        </authorList>
    </citation>
    <scope>NUCLEOTIDE SEQUENCE [LARGE SCALE GENOMIC DNA]</scope>
    <source>
        <strain evidence="4">JCM 17741 / KACC 18427 / KCTC 11700BP / SN2</strain>
    </source>
</reference>
<keyword evidence="4" id="KW-1185">Reference proteome</keyword>
<dbReference type="RefSeq" id="WP_013782726.1">
    <property type="nucleotide sequence ID" value="NC_015554.1"/>
</dbReference>
<organism evidence="3 4">
    <name type="scientific">Alteromonas naphthalenivorans</name>
    <dbReference type="NCBI Taxonomy" id="715451"/>
    <lineage>
        <taxon>Bacteria</taxon>
        <taxon>Pseudomonadati</taxon>
        <taxon>Pseudomonadota</taxon>
        <taxon>Gammaproteobacteria</taxon>
        <taxon>Alteromonadales</taxon>
        <taxon>Alteromonadaceae</taxon>
        <taxon>Alteromonas/Salinimonas group</taxon>
        <taxon>Alteromonas</taxon>
    </lineage>
</organism>
<dbReference type="HOGENOM" id="CLU_465144_0_0_6"/>
<dbReference type="KEGG" id="alt:ambt_01145"/>
<sequence>MINIRYVSRNAKRPEGGSSSSSHIISAGSTRFHDSSGNGTNTGIAANPNKMGNLECRKSPFTGVFVVNTPAHDHSGVSHLAEHMCFRGSPYYPADHELFVANALLPLSINATTYSGCTYFYVQSYNQALFISAIQYLYSGLVNTHYEKSKFEAERSGVLVNELTLLERNIDYLNNMAIRRCDTSTMAYKHAGGFSDSVLKIGFDDLIDYKKRWYDGEHITLLVSGADTDGDEIISLSRQAIAEINAKGCNTKLCDAMPLNEAAEVPASTLKRNTSVPVCHMRRHLTNNHQVKPIENDVSTWWVPQEFTYDLLDVEHQIKSRFIALGHLFIDDEVNHAGMIALRFVHNTKTSTQARTDAHKKVVSVLTEFNVEAKPRLFTDNKLPQAVQQLIRDYHQQANSRYSEPHSSLKTKPFTEHLNNVHVCRTGKHETYDKSERADRPKKNNWVSTTEVAVELKDKKSAQLAADFPSLLSLENLPALPKLLHKLAEPSVKAAQNSEERFQCIGNNWVYRVDAQFHRHLIVIMTSASFWQPRTTGECYALGVARFHEHTFIYGAQDRQASLREVWCKNTLTQNDLNTGISKSPT</sequence>
<dbReference type="Pfam" id="PF00675">
    <property type="entry name" value="Peptidase_M16"/>
    <property type="match status" value="1"/>
</dbReference>
<proteinExistence type="predicted"/>
<dbReference type="Gene3D" id="3.30.830.10">
    <property type="entry name" value="Metalloenzyme, LuxS/M16 peptidase-like"/>
    <property type="match status" value="1"/>
</dbReference>
<accession>F5ZA93</accession>
<dbReference type="OrthoDB" id="9762027at2"/>
<dbReference type="AlphaFoldDB" id="F5ZA93"/>
<dbReference type="InterPro" id="IPR011765">
    <property type="entry name" value="Pept_M16_N"/>
</dbReference>
<dbReference type="SUPFAM" id="SSF63411">
    <property type="entry name" value="LuxS/MPP-like metallohydrolase"/>
    <property type="match status" value="1"/>
</dbReference>
<feature type="region of interest" description="Disordered" evidence="1">
    <location>
        <begin position="1"/>
        <end position="25"/>
    </location>
</feature>
<evidence type="ECO:0000256" key="1">
    <source>
        <dbReference type="SAM" id="MobiDB-lite"/>
    </source>
</evidence>
<dbReference type="Proteomes" id="UP000000683">
    <property type="component" value="Chromosome"/>
</dbReference>
<gene>
    <name evidence="3" type="ordered locus">ambt_01145</name>
</gene>
<evidence type="ECO:0000313" key="3">
    <source>
        <dbReference type="EMBL" id="AEF01784.1"/>
    </source>
</evidence>